<dbReference type="GO" id="GO:0005509">
    <property type="term" value="F:calcium ion binding"/>
    <property type="evidence" value="ECO:0007669"/>
    <property type="project" value="InterPro"/>
</dbReference>
<sequence length="149" mass="17609">TSSLMDSRKLEYQQAFKTIDSDANGLLDMNELEIMFQKLNVKLSKEKLKKLVDQIDTDKNGYVDFDEFVILMERIRNHQKESDVKVIFDKLDTDHSGYLDTNELKRLMQQLGYQNIKDDEVNDMLTILDSNGDGKIQFEEFVDYYKKYQ</sequence>
<organism evidence="4">
    <name type="scientific">Trepomonas sp. PC1</name>
    <dbReference type="NCBI Taxonomy" id="1076344"/>
    <lineage>
        <taxon>Eukaryota</taxon>
        <taxon>Metamonada</taxon>
        <taxon>Diplomonadida</taxon>
        <taxon>Hexamitidae</taxon>
        <taxon>Hexamitinae</taxon>
        <taxon>Trepomonas</taxon>
    </lineage>
</organism>
<dbReference type="PANTHER" id="PTHR23050">
    <property type="entry name" value="CALCIUM BINDING PROTEIN"/>
    <property type="match status" value="1"/>
</dbReference>
<dbReference type="FunFam" id="1.10.238.10:FF:000003">
    <property type="entry name" value="Calmodulin A"/>
    <property type="match status" value="1"/>
</dbReference>
<feature type="domain" description="EF-hand" evidence="3">
    <location>
        <begin position="116"/>
        <end position="149"/>
    </location>
</feature>
<evidence type="ECO:0000313" key="4">
    <source>
        <dbReference type="EMBL" id="JAP93578.1"/>
    </source>
</evidence>
<evidence type="ECO:0000256" key="2">
    <source>
        <dbReference type="ARBA" id="ARBA00022837"/>
    </source>
</evidence>
<feature type="domain" description="EF-hand" evidence="3">
    <location>
        <begin position="7"/>
        <end position="42"/>
    </location>
</feature>
<dbReference type="Gene3D" id="1.10.238.10">
    <property type="entry name" value="EF-hand"/>
    <property type="match status" value="2"/>
</dbReference>
<dbReference type="AlphaFoldDB" id="A0A146KBD3"/>
<name>A0A146KBD3_9EUKA</name>
<proteinExistence type="predicted"/>
<dbReference type="InterPro" id="IPR018247">
    <property type="entry name" value="EF_Hand_1_Ca_BS"/>
</dbReference>
<dbReference type="EMBL" id="GDID01003028">
    <property type="protein sequence ID" value="JAP93578.1"/>
    <property type="molecule type" value="Transcribed_RNA"/>
</dbReference>
<feature type="domain" description="EF-hand" evidence="3">
    <location>
        <begin position="79"/>
        <end position="114"/>
    </location>
</feature>
<dbReference type="Pfam" id="PF13499">
    <property type="entry name" value="EF-hand_7"/>
    <property type="match status" value="2"/>
</dbReference>
<keyword evidence="2" id="KW-0106">Calcium</keyword>
<dbReference type="SMART" id="SM00054">
    <property type="entry name" value="EFh"/>
    <property type="match status" value="4"/>
</dbReference>
<dbReference type="InterPro" id="IPR002048">
    <property type="entry name" value="EF_hand_dom"/>
</dbReference>
<feature type="domain" description="EF-hand" evidence="3">
    <location>
        <begin position="43"/>
        <end position="78"/>
    </location>
</feature>
<dbReference type="SUPFAM" id="SSF47473">
    <property type="entry name" value="EF-hand"/>
    <property type="match status" value="1"/>
</dbReference>
<dbReference type="PROSITE" id="PS50222">
    <property type="entry name" value="EF_HAND_2"/>
    <property type="match status" value="4"/>
</dbReference>
<dbReference type="PROSITE" id="PS00018">
    <property type="entry name" value="EF_HAND_1"/>
    <property type="match status" value="4"/>
</dbReference>
<dbReference type="InterPro" id="IPR011992">
    <property type="entry name" value="EF-hand-dom_pair"/>
</dbReference>
<evidence type="ECO:0000259" key="3">
    <source>
        <dbReference type="PROSITE" id="PS50222"/>
    </source>
</evidence>
<gene>
    <name evidence="4" type="ORF">TPC1_14091</name>
</gene>
<protein>
    <submittedName>
        <fullName evidence="4">Centrin</fullName>
    </submittedName>
</protein>
<accession>A0A146KBD3</accession>
<dbReference type="InterPro" id="IPR050145">
    <property type="entry name" value="Centrin_CML-like"/>
</dbReference>
<feature type="non-terminal residue" evidence="4">
    <location>
        <position position="1"/>
    </location>
</feature>
<keyword evidence="1" id="KW-0677">Repeat</keyword>
<dbReference type="PRINTS" id="PR01697">
    <property type="entry name" value="PARVALBUMIN"/>
</dbReference>
<evidence type="ECO:0000256" key="1">
    <source>
        <dbReference type="ARBA" id="ARBA00022737"/>
    </source>
</evidence>
<reference evidence="4" key="1">
    <citation type="submission" date="2015-07" db="EMBL/GenBank/DDBJ databases">
        <title>Adaptation to a free-living lifestyle via gene acquisitions in the diplomonad Trepomonas sp. PC1.</title>
        <authorList>
            <person name="Xu F."/>
            <person name="Jerlstrom-Hultqvist J."/>
            <person name="Kolisko M."/>
            <person name="Simpson A.G.B."/>
            <person name="Roger A.J."/>
            <person name="Svard S.G."/>
            <person name="Andersson J.O."/>
        </authorList>
    </citation>
    <scope>NUCLEOTIDE SEQUENCE</scope>
    <source>
        <strain evidence="4">PC1</strain>
    </source>
</reference>